<dbReference type="InterPro" id="IPR036691">
    <property type="entry name" value="Endo/exonu/phosph_ase_sf"/>
</dbReference>
<feature type="transmembrane region" description="Helical" evidence="1">
    <location>
        <begin position="59"/>
        <end position="78"/>
    </location>
</feature>
<feature type="domain" description="Endonuclease/exonuclease/phosphatase" evidence="2">
    <location>
        <begin position="108"/>
        <end position="400"/>
    </location>
</feature>
<dbReference type="AlphaFoldDB" id="A0A397MCJ2"/>
<accession>A0A397MCJ2</accession>
<name>A0A397MCJ2_ECTOL</name>
<evidence type="ECO:0000259" key="2">
    <source>
        <dbReference type="Pfam" id="PF03372"/>
    </source>
</evidence>
<keyword evidence="1" id="KW-0472">Membrane</keyword>
<keyword evidence="3" id="KW-0378">Hydrolase</keyword>
<dbReference type="GO" id="GO:0006506">
    <property type="term" value="P:GPI anchor biosynthetic process"/>
    <property type="evidence" value="ECO:0007669"/>
    <property type="project" value="TreeGrafter"/>
</dbReference>
<keyword evidence="1" id="KW-0812">Transmembrane</keyword>
<dbReference type="GO" id="GO:0004527">
    <property type="term" value="F:exonuclease activity"/>
    <property type="evidence" value="ECO:0007669"/>
    <property type="project" value="UniProtKB-KW"/>
</dbReference>
<evidence type="ECO:0000256" key="1">
    <source>
        <dbReference type="SAM" id="Phobius"/>
    </source>
</evidence>
<evidence type="ECO:0000313" key="3">
    <source>
        <dbReference type="EMBL" id="RIA20617.1"/>
    </source>
</evidence>
<keyword evidence="3" id="KW-0269">Exonuclease</keyword>
<sequence>MHFAYCGMVRQPFQAVPSAANLWELALNMPGPMQRTGVSSPPPSIVARVAMSLPRPLRLFLLTLAVLFGILLILLYTLTWRPAAREDAALSCNAQTAKLQPGQALKVMTWNVQYLAGKRYVFWYDLPGGDGPDERPSREDLATTLDEVVRVLRDEQPDVVLLQELHDGARASDYQDQLALLQERLADLYPCASQAFYWKAGFVPHPRILGSVGMKLGTLSRFQIARAERVQLPTPGSDPLSRQFQLKRALLISYLPIRGSGELVMINTHFDAFAQGDDTMQRQVAMTDGLLQQLQSAGTPWVLGGDLNLLPPGQFQHLPEDQRGWYASDSELQDLARRYPMIPSLQQSSGARQADWYTHYPNDPAAKGPDRTLDYLFYSPRLTPLASQVRQHDTQGISDHLPVIGRFFLPSHE</sequence>
<proteinExistence type="predicted"/>
<dbReference type="InterPro" id="IPR005135">
    <property type="entry name" value="Endo/exonuclease/phosphatase"/>
</dbReference>
<dbReference type="Pfam" id="PF03372">
    <property type="entry name" value="Exo_endo_phos"/>
    <property type="match status" value="1"/>
</dbReference>
<keyword evidence="3" id="KW-0540">Nuclease</keyword>
<evidence type="ECO:0000313" key="4">
    <source>
        <dbReference type="Proteomes" id="UP000265836"/>
    </source>
</evidence>
<dbReference type="GO" id="GO:0016020">
    <property type="term" value="C:membrane"/>
    <property type="evidence" value="ECO:0007669"/>
    <property type="project" value="GOC"/>
</dbReference>
<dbReference type="PANTHER" id="PTHR14859">
    <property type="entry name" value="CALCOFLUOR WHITE HYPERSENSITIVE PROTEIN PRECURSOR"/>
    <property type="match status" value="1"/>
</dbReference>
<gene>
    <name evidence="3" type="ORF">DFO61_4231</name>
</gene>
<reference evidence="3 4" key="1">
    <citation type="submission" date="2018-08" db="EMBL/GenBank/DDBJ databases">
        <title>Genome sequencing of rice bacterial endophytes.</title>
        <authorList>
            <person name="Venturi V."/>
        </authorList>
    </citation>
    <scope>NUCLEOTIDE SEQUENCE [LARGE SCALE GENOMIC DNA]</scope>
    <source>
        <strain evidence="3 4">E1205</strain>
    </source>
</reference>
<dbReference type="Gene3D" id="3.60.10.10">
    <property type="entry name" value="Endonuclease/exonuclease/phosphatase"/>
    <property type="match status" value="1"/>
</dbReference>
<keyword evidence="3" id="KW-0255">Endonuclease</keyword>
<dbReference type="Proteomes" id="UP000265836">
    <property type="component" value="Unassembled WGS sequence"/>
</dbReference>
<dbReference type="SUPFAM" id="SSF56219">
    <property type="entry name" value="DNase I-like"/>
    <property type="match status" value="1"/>
</dbReference>
<organism evidence="3 4">
    <name type="scientific">Ectopseudomonas oleovorans</name>
    <name type="common">Pseudomonas oleovorans</name>
    <dbReference type="NCBI Taxonomy" id="301"/>
    <lineage>
        <taxon>Bacteria</taxon>
        <taxon>Pseudomonadati</taxon>
        <taxon>Pseudomonadota</taxon>
        <taxon>Gammaproteobacteria</taxon>
        <taxon>Pseudomonadales</taxon>
        <taxon>Pseudomonadaceae</taxon>
        <taxon>Ectopseudomonas</taxon>
    </lineage>
</organism>
<dbReference type="GO" id="GO:0004519">
    <property type="term" value="F:endonuclease activity"/>
    <property type="evidence" value="ECO:0007669"/>
    <property type="project" value="UniProtKB-KW"/>
</dbReference>
<comment type="caution">
    <text evidence="3">The sequence shown here is derived from an EMBL/GenBank/DDBJ whole genome shotgun (WGS) entry which is preliminary data.</text>
</comment>
<protein>
    <submittedName>
        <fullName evidence="3">Endonuclease/exonuclease/phosphatase family metal-dependent hydrolase</fullName>
    </submittedName>
</protein>
<keyword evidence="1" id="KW-1133">Transmembrane helix</keyword>
<dbReference type="EMBL" id="QXDA01000006">
    <property type="protein sequence ID" value="RIA20617.1"/>
    <property type="molecule type" value="Genomic_DNA"/>
</dbReference>
<dbReference type="PANTHER" id="PTHR14859:SF1">
    <property type="entry name" value="PGAP2-INTERACTING PROTEIN"/>
    <property type="match status" value="1"/>
</dbReference>
<dbReference type="InterPro" id="IPR051916">
    <property type="entry name" value="GPI-anchor_lipid_remodeler"/>
</dbReference>